<proteinExistence type="predicted"/>
<reference evidence="2 3" key="1">
    <citation type="submission" date="2020-08" db="EMBL/GenBank/DDBJ databases">
        <authorList>
            <person name="Hejnol A."/>
        </authorList>
    </citation>
    <scope>NUCLEOTIDE SEQUENCE [LARGE SCALE GENOMIC DNA]</scope>
</reference>
<sequence>MYVCVYTGIFPIKDTREFREVTGKTFSGTFIAKFQDVTINTCKHLCSNIAECKSFVRSPNYCTFFSDTEEESAKELVNGTGRSYFELDPDIDQAAILEFTYLMTEITLTFIP</sequence>
<gene>
    <name evidence="2" type="ORF">DGYR_LOCUS2906</name>
</gene>
<name>A0A7I8VFE3_9ANNE</name>
<dbReference type="Pfam" id="PF00024">
    <property type="entry name" value="PAN_1"/>
    <property type="match status" value="1"/>
</dbReference>
<dbReference type="PROSITE" id="PS50948">
    <property type="entry name" value="PAN"/>
    <property type="match status" value="1"/>
</dbReference>
<dbReference type="AlphaFoldDB" id="A0A7I8VFE3"/>
<dbReference type="InterPro" id="IPR003609">
    <property type="entry name" value="Pan_app"/>
</dbReference>
<comment type="caution">
    <text evidence="2">The sequence shown here is derived from an EMBL/GenBank/DDBJ whole genome shotgun (WGS) entry which is preliminary data.</text>
</comment>
<dbReference type="Proteomes" id="UP000549394">
    <property type="component" value="Unassembled WGS sequence"/>
</dbReference>
<feature type="domain" description="Apple" evidence="1">
    <location>
        <begin position="4"/>
        <end position="89"/>
    </location>
</feature>
<keyword evidence="3" id="KW-1185">Reference proteome</keyword>
<evidence type="ECO:0000259" key="1">
    <source>
        <dbReference type="PROSITE" id="PS50948"/>
    </source>
</evidence>
<organism evidence="2 3">
    <name type="scientific">Dimorphilus gyrociliatus</name>
    <dbReference type="NCBI Taxonomy" id="2664684"/>
    <lineage>
        <taxon>Eukaryota</taxon>
        <taxon>Metazoa</taxon>
        <taxon>Spiralia</taxon>
        <taxon>Lophotrochozoa</taxon>
        <taxon>Annelida</taxon>
        <taxon>Polychaeta</taxon>
        <taxon>Polychaeta incertae sedis</taxon>
        <taxon>Dinophilidae</taxon>
        <taxon>Dimorphilus</taxon>
    </lineage>
</organism>
<accession>A0A7I8VFE3</accession>
<evidence type="ECO:0000313" key="3">
    <source>
        <dbReference type="Proteomes" id="UP000549394"/>
    </source>
</evidence>
<evidence type="ECO:0000313" key="2">
    <source>
        <dbReference type="EMBL" id="CAD5114013.1"/>
    </source>
</evidence>
<dbReference type="EMBL" id="CAJFCJ010000005">
    <property type="protein sequence ID" value="CAD5114013.1"/>
    <property type="molecule type" value="Genomic_DNA"/>
</dbReference>
<protein>
    <submittedName>
        <fullName evidence="2">DgyrCDS3175</fullName>
    </submittedName>
</protein>